<dbReference type="Gene3D" id="3.60.15.10">
    <property type="entry name" value="Ribonuclease Z/Hydroxyacylglutathione hydrolase-like"/>
    <property type="match status" value="1"/>
</dbReference>
<dbReference type="CDD" id="cd06262">
    <property type="entry name" value="metallo-hydrolase-like_MBL-fold"/>
    <property type="match status" value="1"/>
</dbReference>
<organism evidence="6">
    <name type="scientific">Desulfobacca acetoxidans</name>
    <dbReference type="NCBI Taxonomy" id="60893"/>
    <lineage>
        <taxon>Bacteria</taxon>
        <taxon>Pseudomonadati</taxon>
        <taxon>Thermodesulfobacteriota</taxon>
        <taxon>Desulfobaccia</taxon>
        <taxon>Desulfobaccales</taxon>
        <taxon>Desulfobaccaceae</taxon>
        <taxon>Desulfobacca</taxon>
    </lineage>
</organism>
<accession>A0A7C3WHX5</accession>
<sequence>MGLIQKALVVGLLEVNCYVLGDDETREAVVIDPGGNEEEILEVLKYHDLNLKYIINTHGHFDHVDANQPLKEATGAPIAIHKLDAHMLSHPSQEALFFTGHRLRLSEADILLAEEDIISFGNFRLKVLHTPGHTPGGICLVMENHPLVYVGDTLFAGSIGRTDFPGGDYHALIDNVRHKLFPLGDHYIVYPGHGPVTTIGQERRYNPFFRF</sequence>
<dbReference type="EMBL" id="DTHB01000048">
    <property type="protein sequence ID" value="HGB14948.1"/>
    <property type="molecule type" value="Genomic_DNA"/>
</dbReference>
<dbReference type="PANTHER" id="PTHR46233">
    <property type="entry name" value="HYDROXYACYLGLUTATHIONE HYDROLASE GLOC"/>
    <property type="match status" value="1"/>
</dbReference>
<keyword evidence="3 6" id="KW-0378">Hydrolase</keyword>
<evidence type="ECO:0000256" key="2">
    <source>
        <dbReference type="ARBA" id="ARBA00022723"/>
    </source>
</evidence>
<keyword evidence="4" id="KW-0862">Zinc</keyword>
<name>A0A7C3WHX5_9BACT</name>
<proteinExistence type="predicted"/>
<evidence type="ECO:0000256" key="4">
    <source>
        <dbReference type="ARBA" id="ARBA00022833"/>
    </source>
</evidence>
<reference evidence="6" key="1">
    <citation type="journal article" date="2020" name="mSystems">
        <title>Genome- and Community-Level Interaction Insights into Carbon Utilization and Element Cycling Functions of Hydrothermarchaeota in Hydrothermal Sediment.</title>
        <authorList>
            <person name="Zhou Z."/>
            <person name="Liu Y."/>
            <person name="Xu W."/>
            <person name="Pan J."/>
            <person name="Luo Z.H."/>
            <person name="Li M."/>
        </authorList>
    </citation>
    <scope>NUCLEOTIDE SEQUENCE [LARGE SCALE GENOMIC DNA]</scope>
    <source>
        <strain evidence="6">SpSt-776</strain>
    </source>
</reference>
<dbReference type="InterPro" id="IPR001279">
    <property type="entry name" value="Metallo-B-lactamas"/>
</dbReference>
<dbReference type="SMART" id="SM00849">
    <property type="entry name" value="Lactamase_B"/>
    <property type="match status" value="1"/>
</dbReference>
<dbReference type="GO" id="GO:0016787">
    <property type="term" value="F:hydrolase activity"/>
    <property type="evidence" value="ECO:0007669"/>
    <property type="project" value="UniProtKB-KW"/>
</dbReference>
<dbReference type="AlphaFoldDB" id="A0A7C3WHX5"/>
<evidence type="ECO:0000313" key="6">
    <source>
        <dbReference type="EMBL" id="HGB14948.1"/>
    </source>
</evidence>
<keyword evidence="2" id="KW-0479">Metal-binding</keyword>
<comment type="caution">
    <text evidence="6">The sequence shown here is derived from an EMBL/GenBank/DDBJ whole genome shotgun (WGS) entry which is preliminary data.</text>
</comment>
<gene>
    <name evidence="6" type="ORF">ENV62_06920</name>
</gene>
<dbReference type="GO" id="GO:0046872">
    <property type="term" value="F:metal ion binding"/>
    <property type="evidence" value="ECO:0007669"/>
    <property type="project" value="UniProtKB-KW"/>
</dbReference>
<dbReference type="InterPro" id="IPR051453">
    <property type="entry name" value="MBL_Glyoxalase_II"/>
</dbReference>
<comment type="cofactor">
    <cofactor evidence="1">
        <name>Zn(2+)</name>
        <dbReference type="ChEBI" id="CHEBI:29105"/>
    </cofactor>
</comment>
<dbReference type="SUPFAM" id="SSF56281">
    <property type="entry name" value="Metallo-hydrolase/oxidoreductase"/>
    <property type="match status" value="1"/>
</dbReference>
<dbReference type="PANTHER" id="PTHR46233:SF3">
    <property type="entry name" value="HYDROXYACYLGLUTATHIONE HYDROLASE GLOC"/>
    <property type="match status" value="1"/>
</dbReference>
<evidence type="ECO:0000256" key="1">
    <source>
        <dbReference type="ARBA" id="ARBA00001947"/>
    </source>
</evidence>
<evidence type="ECO:0000259" key="5">
    <source>
        <dbReference type="SMART" id="SM00849"/>
    </source>
</evidence>
<feature type="domain" description="Metallo-beta-lactamase" evidence="5">
    <location>
        <begin position="14"/>
        <end position="193"/>
    </location>
</feature>
<dbReference type="Pfam" id="PF00753">
    <property type="entry name" value="Lactamase_B"/>
    <property type="match status" value="1"/>
</dbReference>
<protein>
    <submittedName>
        <fullName evidence="6">MBL fold metallo-hydrolase</fullName>
    </submittedName>
</protein>
<dbReference type="InterPro" id="IPR036866">
    <property type="entry name" value="RibonucZ/Hydroxyglut_hydro"/>
</dbReference>
<evidence type="ECO:0000256" key="3">
    <source>
        <dbReference type="ARBA" id="ARBA00022801"/>
    </source>
</evidence>